<dbReference type="Proteomes" id="UP000065220">
    <property type="component" value="Chromosome"/>
</dbReference>
<feature type="binding site" evidence="4">
    <location>
        <position position="212"/>
    </location>
    <ligand>
        <name>Mg(2+)</name>
        <dbReference type="ChEBI" id="CHEBI:18420"/>
    </ligand>
</feature>
<dbReference type="SFLD" id="SFLDF00009">
    <property type="entry name" value="o-succinylbenzoate_synthase"/>
    <property type="match status" value="1"/>
</dbReference>
<organism evidence="6 7">
    <name type="scientific">Actinomyces radicidentis</name>
    <dbReference type="NCBI Taxonomy" id="111015"/>
    <lineage>
        <taxon>Bacteria</taxon>
        <taxon>Bacillati</taxon>
        <taxon>Actinomycetota</taxon>
        <taxon>Actinomycetes</taxon>
        <taxon>Actinomycetales</taxon>
        <taxon>Actinomycetaceae</taxon>
        <taxon>Actinomyces</taxon>
    </lineage>
</organism>
<evidence type="ECO:0000256" key="4">
    <source>
        <dbReference type="HAMAP-Rule" id="MF_00470"/>
    </source>
</evidence>
<dbReference type="NCBIfam" id="NF002782">
    <property type="entry name" value="PRK02901.1"/>
    <property type="match status" value="1"/>
</dbReference>
<evidence type="ECO:0000313" key="6">
    <source>
        <dbReference type="EMBL" id="AMD88370.1"/>
    </source>
</evidence>
<dbReference type="AlphaFoldDB" id="A0A120KLI6"/>
<dbReference type="SFLD" id="SFLDS00001">
    <property type="entry name" value="Enolase"/>
    <property type="match status" value="1"/>
</dbReference>
<keyword evidence="2 4" id="KW-0460">Magnesium</keyword>
<evidence type="ECO:0000256" key="3">
    <source>
        <dbReference type="ARBA" id="ARBA00023239"/>
    </source>
</evidence>
<dbReference type="EC" id="4.2.1.113" evidence="4"/>
<accession>A0A120KLI6</accession>
<comment type="pathway">
    <text evidence="4">Quinol/quinone metabolism; menaquinone biosynthesis.</text>
</comment>
<evidence type="ECO:0000256" key="2">
    <source>
        <dbReference type="ARBA" id="ARBA00022842"/>
    </source>
</evidence>
<dbReference type="Gene3D" id="3.20.20.120">
    <property type="entry name" value="Enolase-like C-terminal domain"/>
    <property type="match status" value="1"/>
</dbReference>
<feature type="active site" description="Proton acceptor" evidence="4">
    <location>
        <position position="236"/>
    </location>
</feature>
<dbReference type="Gene3D" id="3.30.390.10">
    <property type="entry name" value="Enolase-like, N-terminal domain"/>
    <property type="match status" value="1"/>
</dbReference>
<feature type="active site" description="Proton donor" evidence="4">
    <location>
        <position position="115"/>
    </location>
</feature>
<dbReference type="SFLD" id="SFLDG00180">
    <property type="entry name" value="muconate_cycloisomerase"/>
    <property type="match status" value="1"/>
</dbReference>
<dbReference type="RefSeq" id="WP_067943913.1">
    <property type="nucleotide sequence ID" value="NZ_CP014228.1"/>
</dbReference>
<keyword evidence="4" id="KW-0474">Menaquinone biosynthesis</keyword>
<dbReference type="GO" id="GO:0043748">
    <property type="term" value="F:O-succinylbenzoate synthase activity"/>
    <property type="evidence" value="ECO:0007669"/>
    <property type="project" value="UniProtKB-EC"/>
</dbReference>
<name>A0A120KLI6_ACTRD</name>
<dbReference type="SMART" id="SM00922">
    <property type="entry name" value="MR_MLE"/>
    <property type="match status" value="1"/>
</dbReference>
<keyword evidence="1 4" id="KW-0479">Metal-binding</keyword>
<dbReference type="Pfam" id="PF13378">
    <property type="entry name" value="MR_MLE_C"/>
    <property type="match status" value="1"/>
</dbReference>
<dbReference type="InterPro" id="IPR029065">
    <property type="entry name" value="Enolase_C-like"/>
</dbReference>
<feature type="domain" description="Mandelate racemase/muconate lactonizing enzyme C-terminal" evidence="5">
    <location>
        <begin position="93"/>
        <end position="208"/>
    </location>
</feature>
<gene>
    <name evidence="4" type="primary">menC</name>
    <name evidence="6" type="ORF">AXF14_02035</name>
</gene>
<dbReference type="SUPFAM" id="SSF51604">
    <property type="entry name" value="Enolase C-terminal domain-like"/>
    <property type="match status" value="1"/>
</dbReference>
<dbReference type="KEGG" id="ard:AXF14_02035"/>
<dbReference type="GO" id="GO:0000287">
    <property type="term" value="F:magnesium ion binding"/>
    <property type="evidence" value="ECO:0007669"/>
    <property type="project" value="UniProtKB-UniRule"/>
</dbReference>
<reference evidence="7" key="1">
    <citation type="submission" date="2016-02" db="EMBL/GenBank/DDBJ databases">
        <authorList>
            <person name="Holder M.E."/>
            <person name="Ajami N.J."/>
            <person name="Petrosino J.F."/>
        </authorList>
    </citation>
    <scope>NUCLEOTIDE SEQUENCE [LARGE SCALE GENOMIC DNA]</scope>
    <source>
        <strain evidence="7">CCUG 36733</strain>
    </source>
</reference>
<dbReference type="Pfam" id="PF18374">
    <property type="entry name" value="Enolase_like_N"/>
    <property type="match status" value="1"/>
</dbReference>
<keyword evidence="3 4" id="KW-0456">Lyase</keyword>
<dbReference type="InterPro" id="IPR036849">
    <property type="entry name" value="Enolase-like_C_sf"/>
</dbReference>
<dbReference type="PANTHER" id="PTHR48073:SF2">
    <property type="entry name" value="O-SUCCINYLBENZOATE SYNTHASE"/>
    <property type="match status" value="1"/>
</dbReference>
<sequence length="366" mass="37940">MAALRPLDPTGLLEDVDRAVVWETAMRTRFRGLTRREGLLLHGPAGWGEVAPFWTYDAAASAPWLAAGLEAATRDDADLPAHRDSVPVNVTVPEVDAERAREIVLASGATTAKVKIAGYRLGTDAAAGSGRGEEGAARARDLARLEAVRDALGPGGRVRVDVNGAWDLDTALALLPEVDRAAGGLEYAEQPVMDVEDLAALRRAVDVPLAADESIRLSHDPLAVRRLAAADVAVLKVAPLGGVRRALALAEALGLPAVVSSALDSSVGVGRGAQLAAALPVLDHACGLGTVALAVDDVRDEPALPVDGALAVGRWEPQPGALARVTASSETAARWTERLSGMLAALAERRSREPTDPAAALAGVFL</sequence>
<keyword evidence="7" id="KW-1185">Reference proteome</keyword>
<comment type="pathway">
    <text evidence="4">Quinol/quinone metabolism; 1,4-dihydroxy-2-naphthoate biosynthesis; 1,4-dihydroxy-2-naphthoate from chorismate: step 4/7.</text>
</comment>
<dbReference type="InterPro" id="IPR029017">
    <property type="entry name" value="Enolase-like_N"/>
</dbReference>
<comment type="cofactor">
    <cofactor evidence="4">
        <name>a divalent metal cation</name>
        <dbReference type="ChEBI" id="CHEBI:60240"/>
    </cofactor>
</comment>
<dbReference type="GO" id="GO:0009234">
    <property type="term" value="P:menaquinone biosynthetic process"/>
    <property type="evidence" value="ECO:0007669"/>
    <property type="project" value="UniProtKB-UniRule"/>
</dbReference>
<dbReference type="InterPro" id="IPR010196">
    <property type="entry name" value="OSB_synthase_MenC1"/>
</dbReference>
<comment type="similarity">
    <text evidence="4">Belongs to the mandelate racemase/muconate lactonizing enzyme family. MenC type 1 subfamily.</text>
</comment>
<dbReference type="PANTHER" id="PTHR48073">
    <property type="entry name" value="O-SUCCINYLBENZOATE SYNTHASE-RELATED"/>
    <property type="match status" value="1"/>
</dbReference>
<evidence type="ECO:0000256" key="1">
    <source>
        <dbReference type="ARBA" id="ARBA00022723"/>
    </source>
</evidence>
<dbReference type="UniPathway" id="UPA01057">
    <property type="reaction ID" value="UER00165"/>
</dbReference>
<evidence type="ECO:0000313" key="7">
    <source>
        <dbReference type="Proteomes" id="UP000065220"/>
    </source>
</evidence>
<proteinExistence type="inferred from homology"/>
<dbReference type="HAMAP" id="MF_00470">
    <property type="entry name" value="MenC_1"/>
    <property type="match status" value="1"/>
</dbReference>
<feature type="binding site" evidence="4">
    <location>
        <position position="189"/>
    </location>
    <ligand>
        <name>Mg(2+)</name>
        <dbReference type="ChEBI" id="CHEBI:18420"/>
    </ligand>
</feature>
<comment type="function">
    <text evidence="4">Converts 2-succinyl-6-hydroxy-2,4-cyclohexadiene-1-carboxylate (SHCHC) to 2-succinylbenzoate (OSB).</text>
</comment>
<feature type="binding site" evidence="4">
    <location>
        <position position="161"/>
    </location>
    <ligand>
        <name>Mg(2+)</name>
        <dbReference type="ChEBI" id="CHEBI:18420"/>
    </ligand>
</feature>
<dbReference type="InterPro" id="IPR013342">
    <property type="entry name" value="Mandelate_racemase_C"/>
</dbReference>
<protein>
    <recommendedName>
        <fullName evidence="4">o-succinylbenzoate synthase</fullName>
        <shortName evidence="4">OSB synthase</shortName>
        <shortName evidence="4">OSBS</shortName>
        <ecNumber evidence="4">4.2.1.113</ecNumber>
    </recommendedName>
    <alternativeName>
        <fullName evidence="4">4-(2'-carboxyphenyl)-4-oxybutyric acid synthase</fullName>
    </alternativeName>
    <alternativeName>
        <fullName evidence="4">o-succinylbenzoic acid synthase</fullName>
    </alternativeName>
</protein>
<comment type="catalytic activity">
    <reaction evidence="4">
        <text>(1R,6R)-6-hydroxy-2-succinyl-cyclohexa-2,4-diene-1-carboxylate = 2-succinylbenzoate + H2O</text>
        <dbReference type="Rhea" id="RHEA:10196"/>
        <dbReference type="ChEBI" id="CHEBI:15377"/>
        <dbReference type="ChEBI" id="CHEBI:18325"/>
        <dbReference type="ChEBI" id="CHEBI:58689"/>
        <dbReference type="EC" id="4.2.1.113"/>
    </reaction>
</comment>
<dbReference type="STRING" id="111015.AXF14_02035"/>
<dbReference type="UniPathway" id="UPA00079"/>
<dbReference type="EMBL" id="CP014228">
    <property type="protein sequence ID" value="AMD88370.1"/>
    <property type="molecule type" value="Genomic_DNA"/>
</dbReference>
<dbReference type="CDD" id="cd03320">
    <property type="entry name" value="OSBS"/>
    <property type="match status" value="1"/>
</dbReference>
<evidence type="ECO:0000259" key="5">
    <source>
        <dbReference type="SMART" id="SM00922"/>
    </source>
</evidence>